<dbReference type="SUPFAM" id="SSF69279">
    <property type="entry name" value="Phage tail proteins"/>
    <property type="match status" value="2"/>
</dbReference>
<dbReference type="InterPro" id="IPR054030">
    <property type="entry name" value="Gp5_Vgr_C"/>
</dbReference>
<dbReference type="InterPro" id="IPR037026">
    <property type="entry name" value="Vgr_OB-fold_dom_sf"/>
</dbReference>
<evidence type="ECO:0000259" key="6">
    <source>
        <dbReference type="Pfam" id="PF22178"/>
    </source>
</evidence>
<protein>
    <submittedName>
        <fullName evidence="7">Type VI secretion system tip protein VgrG</fullName>
    </submittedName>
</protein>
<dbReference type="RefSeq" id="WP_394848271.1">
    <property type="nucleotide sequence ID" value="NZ_CP089982.1"/>
</dbReference>
<keyword evidence="8" id="KW-1185">Reference proteome</keyword>
<reference evidence="7 8" key="1">
    <citation type="submission" date="2021-12" db="EMBL/GenBank/DDBJ databases">
        <title>Discovery of the Pendulisporaceae a myxobacterial family with distinct sporulation behavior and unique specialized metabolism.</title>
        <authorList>
            <person name="Garcia R."/>
            <person name="Popoff A."/>
            <person name="Bader C.D."/>
            <person name="Loehr J."/>
            <person name="Walesch S."/>
            <person name="Walt C."/>
            <person name="Boldt J."/>
            <person name="Bunk B."/>
            <person name="Haeckl F.J.F.P.J."/>
            <person name="Gunesch A.P."/>
            <person name="Birkelbach J."/>
            <person name="Nuebel U."/>
            <person name="Pietschmann T."/>
            <person name="Bach T."/>
            <person name="Mueller R."/>
        </authorList>
    </citation>
    <scope>NUCLEOTIDE SEQUENCE [LARGE SCALE GENOMIC DNA]</scope>
    <source>
        <strain evidence="7 8">MSr12523</strain>
    </source>
</reference>
<dbReference type="Pfam" id="PF22178">
    <property type="entry name" value="Gp5_trimer_C"/>
    <property type="match status" value="1"/>
</dbReference>
<proteinExistence type="inferred from homology"/>
<comment type="subcellular location">
    <subcellularLocation>
        <location evidence="1">Secreted</location>
    </subcellularLocation>
</comment>
<name>A0ABZ2KG36_9BACT</name>
<dbReference type="EMBL" id="CP089982">
    <property type="protein sequence ID" value="WXA97650.1"/>
    <property type="molecule type" value="Genomic_DNA"/>
</dbReference>
<dbReference type="SUPFAM" id="SSF69255">
    <property type="entry name" value="gp5 N-terminal domain-like"/>
    <property type="match status" value="1"/>
</dbReference>
<dbReference type="InterPro" id="IPR017847">
    <property type="entry name" value="T6SS_RhsGE_Vgr_subset"/>
</dbReference>
<sequence length="745" mass="81212">MVNALTSMFGGPVDELSFKVKAGEHDETKLVVAGFRAHEALSELFRWDIDVVIDPEVVASLDETVGLDAEFRILRNEEVLRIVRGIVGEVVPHGTGERQRLVTLGIVPKLAELQYTSDTRIFQDLPVHEIVAALVKPHDIELEWRVDRRPEPRPYRVQKDETDYEFFCRILADAGIHFHFFADADHTKLIMVNNPNGYTPIDGEETIPYREIGGAVSTDHVGNVSRARILRPGAVVMRDYDFKRSRADLTAQSEVDGPHDAENAPKRELFLFPGDYTDAADEGKTLAARRMQEARSDAVLFQGNSSCVRLQAGRKFTIADHPDETFNQELVVTGLHMRGQRSGILADTGKGGSGPGFTTTFYGALSQTRLQPARPKQPYAPSESARVVGPEKGTPFVDEFGRVKVQFHWDREGKWDEKSSCWLRVMTPAAAADRGIWFPPRVGDEVIVHYLNGDIDRPYVAGAIYNAQESQPNALPADASKSTIKTLTIPGGKGFNELTFQDRAGQEEIFLHAQKDRKTVVLHNHSETVGANQTSTVGANQSITVGANRTVTVGANETITVTKVRTETVKATESVTVNKGRVHNVLEGNDVLNLPQGDHTVNVDAGNLTHNVCLTEKTEAKDIAQHATNKVSSIGDTTVYLEQGAAKYTMEGATIVLTCPSGSVSLKENKITIDAVDEIVLQCGQSSISLKNDGTILVNGSKQVSVVSASSALSVEPAKASLNGPMTDIAAKAILKVNGALVKIN</sequence>
<dbReference type="NCBIfam" id="TIGR03361">
    <property type="entry name" value="VI_Rhs_Vgr"/>
    <property type="match status" value="1"/>
</dbReference>
<dbReference type="SUPFAM" id="SSF69349">
    <property type="entry name" value="Phage fibre proteins"/>
    <property type="match status" value="1"/>
</dbReference>
<evidence type="ECO:0000256" key="4">
    <source>
        <dbReference type="SAM" id="MobiDB-lite"/>
    </source>
</evidence>
<organism evidence="7 8">
    <name type="scientific">Pendulispora brunnea</name>
    <dbReference type="NCBI Taxonomy" id="2905690"/>
    <lineage>
        <taxon>Bacteria</taxon>
        <taxon>Pseudomonadati</taxon>
        <taxon>Myxococcota</taxon>
        <taxon>Myxococcia</taxon>
        <taxon>Myxococcales</taxon>
        <taxon>Sorangiineae</taxon>
        <taxon>Pendulisporaceae</taxon>
        <taxon>Pendulispora</taxon>
    </lineage>
</organism>
<dbReference type="Gene3D" id="2.30.110.50">
    <property type="match status" value="1"/>
</dbReference>
<feature type="region of interest" description="Disordered" evidence="4">
    <location>
        <begin position="372"/>
        <end position="391"/>
    </location>
</feature>
<dbReference type="Pfam" id="PF05954">
    <property type="entry name" value="Phage_GPD"/>
    <property type="match status" value="1"/>
</dbReference>
<evidence type="ECO:0000313" key="7">
    <source>
        <dbReference type="EMBL" id="WXA97650.1"/>
    </source>
</evidence>
<evidence type="ECO:0000256" key="1">
    <source>
        <dbReference type="ARBA" id="ARBA00004613"/>
    </source>
</evidence>
<comment type="similarity">
    <text evidence="2">Belongs to the VgrG protein family.</text>
</comment>
<dbReference type="Gene3D" id="4.10.220.110">
    <property type="match status" value="1"/>
</dbReference>
<evidence type="ECO:0000256" key="2">
    <source>
        <dbReference type="ARBA" id="ARBA00005558"/>
    </source>
</evidence>
<dbReference type="NCBIfam" id="TIGR01646">
    <property type="entry name" value="vgr_GE"/>
    <property type="match status" value="1"/>
</dbReference>
<dbReference type="InterPro" id="IPR050708">
    <property type="entry name" value="T6SS_VgrG/RHS"/>
</dbReference>
<evidence type="ECO:0000259" key="5">
    <source>
        <dbReference type="Pfam" id="PF04717"/>
    </source>
</evidence>
<dbReference type="Pfam" id="PF04717">
    <property type="entry name" value="Phage_base_V"/>
    <property type="match status" value="1"/>
</dbReference>
<evidence type="ECO:0000256" key="3">
    <source>
        <dbReference type="ARBA" id="ARBA00022525"/>
    </source>
</evidence>
<dbReference type="PANTHER" id="PTHR32305">
    <property type="match status" value="1"/>
</dbReference>
<dbReference type="InterPro" id="IPR006533">
    <property type="entry name" value="T6SS_Vgr_RhsGE"/>
</dbReference>
<gene>
    <name evidence="7" type="primary">vgrG</name>
    <name evidence="7" type="ORF">LZC95_12495</name>
</gene>
<evidence type="ECO:0000313" key="8">
    <source>
        <dbReference type="Proteomes" id="UP001379533"/>
    </source>
</evidence>
<feature type="domain" description="Gp5/Type VI secretion system Vgr protein OB-fold" evidence="5">
    <location>
        <begin position="399"/>
        <end position="465"/>
    </location>
</feature>
<feature type="domain" description="Gp5/Type VI secretion system Vgr C-terminal trimerisation" evidence="6">
    <location>
        <begin position="482"/>
        <end position="585"/>
    </location>
</feature>
<dbReference type="PANTHER" id="PTHR32305:SF15">
    <property type="entry name" value="PROTEIN RHSA-RELATED"/>
    <property type="match status" value="1"/>
</dbReference>
<dbReference type="Gene3D" id="3.55.50.10">
    <property type="entry name" value="Baseplate protein-like domains"/>
    <property type="match status" value="1"/>
</dbReference>
<dbReference type="Proteomes" id="UP001379533">
    <property type="component" value="Chromosome"/>
</dbReference>
<keyword evidence="3" id="KW-0964">Secreted</keyword>
<accession>A0ABZ2KG36</accession>
<dbReference type="Gene3D" id="2.40.50.230">
    <property type="entry name" value="Gp5 N-terminal domain"/>
    <property type="match status" value="1"/>
</dbReference>
<dbReference type="InterPro" id="IPR006531">
    <property type="entry name" value="Gp5/Vgr_OB"/>
</dbReference>